<protein>
    <recommendedName>
        <fullName evidence="3">GmrSD restriction endonucleases C-terminal domain-containing protein</fullName>
    </recommendedName>
</protein>
<evidence type="ECO:0000256" key="2">
    <source>
        <dbReference type="SAM" id="SignalP"/>
    </source>
</evidence>
<name>A0ABQ2ICC4_9MICO</name>
<dbReference type="PROSITE" id="PS51257">
    <property type="entry name" value="PROKAR_LIPOPROTEIN"/>
    <property type="match status" value="1"/>
</dbReference>
<dbReference type="RefSeq" id="WP_229675096.1">
    <property type="nucleotide sequence ID" value="NZ_BMNZ01000008.1"/>
</dbReference>
<comment type="caution">
    <text evidence="4">The sequence shown here is derived from an EMBL/GenBank/DDBJ whole genome shotgun (WGS) entry which is preliminary data.</text>
</comment>
<feature type="domain" description="GmrSD restriction endonucleases C-terminal" evidence="3">
    <location>
        <begin position="116"/>
        <end position="255"/>
    </location>
</feature>
<evidence type="ECO:0000259" key="3">
    <source>
        <dbReference type="Pfam" id="PF07510"/>
    </source>
</evidence>
<dbReference type="Pfam" id="PF07510">
    <property type="entry name" value="GmrSD_C"/>
    <property type="match status" value="1"/>
</dbReference>
<dbReference type="EMBL" id="BMNZ01000008">
    <property type="protein sequence ID" value="GGN06949.1"/>
    <property type="molecule type" value="Genomic_DNA"/>
</dbReference>
<reference evidence="5" key="1">
    <citation type="journal article" date="2019" name="Int. J. Syst. Evol. Microbiol.">
        <title>The Global Catalogue of Microorganisms (GCM) 10K type strain sequencing project: providing services to taxonomists for standard genome sequencing and annotation.</title>
        <authorList>
            <consortium name="The Broad Institute Genomics Platform"/>
            <consortium name="The Broad Institute Genome Sequencing Center for Infectious Disease"/>
            <person name="Wu L."/>
            <person name="Ma J."/>
        </authorList>
    </citation>
    <scope>NUCLEOTIDE SEQUENCE [LARGE SCALE GENOMIC DNA]</scope>
    <source>
        <strain evidence="5">JCM 1365</strain>
    </source>
</reference>
<dbReference type="InterPro" id="IPR011089">
    <property type="entry name" value="GmrSD_C"/>
</dbReference>
<gene>
    <name evidence="4" type="ORF">GCM10009721_38280</name>
</gene>
<feature type="region of interest" description="Disordered" evidence="1">
    <location>
        <begin position="29"/>
        <end position="67"/>
    </location>
</feature>
<accession>A0ABQ2ICC4</accession>
<keyword evidence="5" id="KW-1185">Reference proteome</keyword>
<dbReference type="PANTHER" id="PTHR24094">
    <property type="entry name" value="SECRETED PROTEIN"/>
    <property type="match status" value="1"/>
</dbReference>
<feature type="signal peptide" evidence="2">
    <location>
        <begin position="1"/>
        <end position="26"/>
    </location>
</feature>
<sequence>MRTQLGRCLTALAAAGLLAGCGLPLASPGAGHDAGGPHASTRVEGGASPSGTKTTTATTSATAVPPLTREQVSDALAALARLPVKGRAPKTGYARAAFGQAWTDDVDVSLGHNGCDTRNDILRRDLTGERLKPGTRGCVVLSGVLADPYTARTITFTRGRSTSSRVQIDHVVALGDAWVTGAQQLTAVQRTTLANDPLNLLAVDGPTNSAKRDSDAASWLPPNKPYRCAYVARQVSVKQRYHLWVTPAEGAQIARILAGCAVTR</sequence>
<evidence type="ECO:0000313" key="5">
    <source>
        <dbReference type="Proteomes" id="UP000623461"/>
    </source>
</evidence>
<dbReference type="Proteomes" id="UP000623461">
    <property type="component" value="Unassembled WGS sequence"/>
</dbReference>
<dbReference type="PANTHER" id="PTHR24094:SF15">
    <property type="entry name" value="AMP-DEPENDENT SYNTHETASE_LIGASE DOMAIN-CONTAINING PROTEIN-RELATED"/>
    <property type="match status" value="1"/>
</dbReference>
<proteinExistence type="predicted"/>
<evidence type="ECO:0000313" key="4">
    <source>
        <dbReference type="EMBL" id="GGN06949.1"/>
    </source>
</evidence>
<keyword evidence="2" id="KW-0732">Signal</keyword>
<feature type="chain" id="PRO_5046536340" description="GmrSD restriction endonucleases C-terminal domain-containing protein" evidence="2">
    <location>
        <begin position="27"/>
        <end position="264"/>
    </location>
</feature>
<organism evidence="4 5">
    <name type="scientific">Terrabacter tumescens</name>
    <dbReference type="NCBI Taxonomy" id="60443"/>
    <lineage>
        <taxon>Bacteria</taxon>
        <taxon>Bacillati</taxon>
        <taxon>Actinomycetota</taxon>
        <taxon>Actinomycetes</taxon>
        <taxon>Micrococcales</taxon>
        <taxon>Intrasporangiaceae</taxon>
        <taxon>Terrabacter</taxon>
    </lineage>
</organism>
<evidence type="ECO:0000256" key="1">
    <source>
        <dbReference type="SAM" id="MobiDB-lite"/>
    </source>
</evidence>